<dbReference type="Proteomes" id="UP000184212">
    <property type="component" value="Unassembled WGS sequence"/>
</dbReference>
<gene>
    <name evidence="1" type="ORF">SAMN04488109_3358</name>
</gene>
<dbReference type="AlphaFoldDB" id="A0A1M5RFS7"/>
<evidence type="ECO:0000313" key="1">
    <source>
        <dbReference type="EMBL" id="SHH24859.1"/>
    </source>
</evidence>
<accession>A0A1M5RFS7</accession>
<proteinExistence type="predicted"/>
<sequence length="44" mass="5171">MLLVKNTNNGGWVELKLGDIAEKCCWWDTNNGDVDIFDDERKQW</sequence>
<dbReference type="EMBL" id="FQWQ01000002">
    <property type="protein sequence ID" value="SHH24859.1"/>
    <property type="molecule type" value="Genomic_DNA"/>
</dbReference>
<dbReference type="RefSeq" id="WP_262485804.1">
    <property type="nucleotide sequence ID" value="NZ_FQWQ01000002.1"/>
</dbReference>
<keyword evidence="2" id="KW-1185">Reference proteome</keyword>
<name>A0A1M5RFS7_9BACT</name>
<organism evidence="1 2">
    <name type="scientific">Chryseolinea serpens</name>
    <dbReference type="NCBI Taxonomy" id="947013"/>
    <lineage>
        <taxon>Bacteria</taxon>
        <taxon>Pseudomonadati</taxon>
        <taxon>Bacteroidota</taxon>
        <taxon>Cytophagia</taxon>
        <taxon>Cytophagales</taxon>
        <taxon>Fulvivirgaceae</taxon>
        <taxon>Chryseolinea</taxon>
    </lineage>
</organism>
<reference evidence="1 2" key="1">
    <citation type="submission" date="2016-11" db="EMBL/GenBank/DDBJ databases">
        <authorList>
            <person name="Jaros S."/>
            <person name="Januszkiewicz K."/>
            <person name="Wedrychowicz H."/>
        </authorList>
    </citation>
    <scope>NUCLEOTIDE SEQUENCE [LARGE SCALE GENOMIC DNA]</scope>
    <source>
        <strain evidence="1 2">DSM 24574</strain>
    </source>
</reference>
<protein>
    <submittedName>
        <fullName evidence="1">Uncharacterized protein</fullName>
    </submittedName>
</protein>
<evidence type="ECO:0000313" key="2">
    <source>
        <dbReference type="Proteomes" id="UP000184212"/>
    </source>
</evidence>